<keyword evidence="10" id="KW-1185">Reference proteome</keyword>
<dbReference type="Proteomes" id="UP001056500">
    <property type="component" value="Chromosome"/>
</dbReference>
<evidence type="ECO:0000313" key="9">
    <source>
        <dbReference type="EMBL" id="USG64288.1"/>
    </source>
</evidence>
<gene>
    <name evidence="9" type="ORF">NDK47_19300</name>
</gene>
<dbReference type="InterPro" id="IPR036388">
    <property type="entry name" value="WH-like_DNA-bd_sf"/>
</dbReference>
<dbReference type="RefSeq" id="WP_251871402.1">
    <property type="nucleotide sequence ID" value="NZ_CP098755.1"/>
</dbReference>
<evidence type="ECO:0000256" key="7">
    <source>
        <dbReference type="ARBA" id="ARBA00023163"/>
    </source>
</evidence>
<evidence type="ECO:0000259" key="8">
    <source>
        <dbReference type="PROSITE" id="PS50949"/>
    </source>
</evidence>
<dbReference type="GO" id="GO:0008483">
    <property type="term" value="F:transaminase activity"/>
    <property type="evidence" value="ECO:0007669"/>
    <property type="project" value="UniProtKB-KW"/>
</dbReference>
<feature type="domain" description="HTH gntR-type" evidence="8">
    <location>
        <begin position="17"/>
        <end position="85"/>
    </location>
</feature>
<dbReference type="InterPro" id="IPR051446">
    <property type="entry name" value="HTH_trans_reg/aminotransferase"/>
</dbReference>
<dbReference type="SUPFAM" id="SSF53383">
    <property type="entry name" value="PLP-dependent transferases"/>
    <property type="match status" value="1"/>
</dbReference>
<evidence type="ECO:0000256" key="6">
    <source>
        <dbReference type="ARBA" id="ARBA00023125"/>
    </source>
</evidence>
<keyword evidence="3 9" id="KW-0808">Transferase</keyword>
<dbReference type="SMART" id="SM00345">
    <property type="entry name" value="HTH_GNTR"/>
    <property type="match status" value="1"/>
</dbReference>
<dbReference type="Pfam" id="PF00392">
    <property type="entry name" value="GntR"/>
    <property type="match status" value="1"/>
</dbReference>
<keyword evidence="3 9" id="KW-0032">Aminotransferase</keyword>
<dbReference type="InterPro" id="IPR004839">
    <property type="entry name" value="Aminotransferase_I/II_large"/>
</dbReference>
<dbReference type="SUPFAM" id="SSF46785">
    <property type="entry name" value="Winged helix' DNA-binding domain"/>
    <property type="match status" value="1"/>
</dbReference>
<dbReference type="InterPro" id="IPR000524">
    <property type="entry name" value="Tscrpt_reg_HTH_GntR"/>
</dbReference>
<dbReference type="PROSITE" id="PS50949">
    <property type="entry name" value="HTH_GNTR"/>
    <property type="match status" value="1"/>
</dbReference>
<evidence type="ECO:0000313" key="10">
    <source>
        <dbReference type="Proteomes" id="UP001056500"/>
    </source>
</evidence>
<dbReference type="Gene3D" id="1.10.10.10">
    <property type="entry name" value="Winged helix-like DNA-binding domain superfamily/Winged helix DNA-binding domain"/>
    <property type="match status" value="1"/>
</dbReference>
<evidence type="ECO:0000256" key="3">
    <source>
        <dbReference type="ARBA" id="ARBA00022576"/>
    </source>
</evidence>
<organism evidence="9 10">
    <name type="scientific">Brevibacillus ruminantium</name>
    <dbReference type="NCBI Taxonomy" id="2950604"/>
    <lineage>
        <taxon>Bacteria</taxon>
        <taxon>Bacillati</taxon>
        <taxon>Bacillota</taxon>
        <taxon>Bacilli</taxon>
        <taxon>Bacillales</taxon>
        <taxon>Paenibacillaceae</taxon>
        <taxon>Brevibacillus</taxon>
    </lineage>
</organism>
<dbReference type="CDD" id="cd00609">
    <property type="entry name" value="AAT_like"/>
    <property type="match status" value="1"/>
</dbReference>
<keyword evidence="4" id="KW-0663">Pyridoxal phosphate</keyword>
<reference evidence="9" key="1">
    <citation type="submission" date="2022-06" db="EMBL/GenBank/DDBJ databases">
        <title>Genome sequencing of Brevibacillus sp. BB3-R1.</title>
        <authorList>
            <person name="Heo J."/>
            <person name="Lee D."/>
            <person name="Won M."/>
            <person name="Han B.-H."/>
            <person name="Hong S.-B."/>
            <person name="Kwon S.-W."/>
        </authorList>
    </citation>
    <scope>NUCLEOTIDE SEQUENCE</scope>
    <source>
        <strain evidence="9">BB3-R1</strain>
    </source>
</reference>
<keyword evidence="6" id="KW-0238">DNA-binding</keyword>
<evidence type="ECO:0000256" key="1">
    <source>
        <dbReference type="ARBA" id="ARBA00001933"/>
    </source>
</evidence>
<dbReference type="InterPro" id="IPR015424">
    <property type="entry name" value="PyrdxlP-dep_Trfase"/>
</dbReference>
<protein>
    <submittedName>
        <fullName evidence="9">PLP-dependent aminotransferase family protein</fullName>
    </submittedName>
</protein>
<dbReference type="InterPro" id="IPR036390">
    <property type="entry name" value="WH_DNA-bd_sf"/>
</dbReference>
<proteinExistence type="inferred from homology"/>
<dbReference type="PANTHER" id="PTHR46577:SF1">
    <property type="entry name" value="HTH-TYPE TRANSCRIPTIONAL REGULATORY PROTEIN GABR"/>
    <property type="match status" value="1"/>
</dbReference>
<comment type="similarity">
    <text evidence="2">In the C-terminal section; belongs to the class-I pyridoxal-phosphate-dependent aminotransferase family.</text>
</comment>
<dbReference type="Gene3D" id="3.40.640.10">
    <property type="entry name" value="Type I PLP-dependent aspartate aminotransferase-like (Major domain)"/>
    <property type="match status" value="1"/>
</dbReference>
<accession>A0ABY4WAU5</accession>
<sequence>MPNRPFFAFHFQKHAKTPLYLQLFEQLQTAILRGAFLDGDQLISLREMKAISGCSLETVKKAYDQLAHHGWVEASQGKGYFLTAKTRELRTKERLPLTDIPLFSLADSIPVPGADLLRRLRTAFSECVDILSEQSSEKKLRRIRAAAAYSTHLNRRGIPCVPERLLLFNRSTSAFSFVVQQLMQKSDVVFIEEYHYPVFSAMLHQFGVTVKAIPIDSKGILIEALEEATAAACPQWLLINPHHHFPTGISYSRKRKERLINWAKKHGVAILENDHHGDLWFREPRLSLYQLADQEDDPPAVFSLHSFSKTLGRDVQLGALVLPSRLSGDERERLRQLVALTGAEPSLLILEAAAQLMDDPWFYEEYLPGRRSLFFASWQYLLQEQQRALPAHARILPIKGGLNAWIEWGELVPDAAEQEKQVIALLRKEGLELSGGHSFRLPVESADVRRPAVRFPFTALDKRELKYWLHRLGAGIYYTYRGSWHTKHTPSIPSNSRE</sequence>
<evidence type="ECO:0000256" key="4">
    <source>
        <dbReference type="ARBA" id="ARBA00022898"/>
    </source>
</evidence>
<name>A0ABY4WAU5_9BACL</name>
<dbReference type="Pfam" id="PF00155">
    <property type="entry name" value="Aminotran_1_2"/>
    <property type="match status" value="1"/>
</dbReference>
<keyword evidence="7" id="KW-0804">Transcription</keyword>
<comment type="cofactor">
    <cofactor evidence="1">
        <name>pyridoxal 5'-phosphate</name>
        <dbReference type="ChEBI" id="CHEBI:597326"/>
    </cofactor>
</comment>
<evidence type="ECO:0000256" key="2">
    <source>
        <dbReference type="ARBA" id="ARBA00005384"/>
    </source>
</evidence>
<dbReference type="EMBL" id="CP098755">
    <property type="protein sequence ID" value="USG64288.1"/>
    <property type="molecule type" value="Genomic_DNA"/>
</dbReference>
<dbReference type="CDD" id="cd07377">
    <property type="entry name" value="WHTH_GntR"/>
    <property type="match status" value="1"/>
</dbReference>
<dbReference type="PANTHER" id="PTHR46577">
    <property type="entry name" value="HTH-TYPE TRANSCRIPTIONAL REGULATORY PROTEIN GABR"/>
    <property type="match status" value="1"/>
</dbReference>
<dbReference type="InterPro" id="IPR015421">
    <property type="entry name" value="PyrdxlP-dep_Trfase_major"/>
</dbReference>
<evidence type="ECO:0000256" key="5">
    <source>
        <dbReference type="ARBA" id="ARBA00023015"/>
    </source>
</evidence>
<keyword evidence="5" id="KW-0805">Transcription regulation</keyword>